<dbReference type="InterPro" id="IPR038175">
    <property type="entry name" value="CBM21_dom_sf"/>
</dbReference>
<feature type="region of interest" description="Disordered" evidence="1">
    <location>
        <begin position="416"/>
        <end position="464"/>
    </location>
</feature>
<feature type="region of interest" description="Disordered" evidence="1">
    <location>
        <begin position="675"/>
        <end position="708"/>
    </location>
</feature>
<feature type="compositionally biased region" description="Low complexity" evidence="1">
    <location>
        <begin position="21"/>
        <end position="32"/>
    </location>
</feature>
<organism evidence="3 4">
    <name type="scientific">Myxozyma melibiosi</name>
    <dbReference type="NCBI Taxonomy" id="54550"/>
    <lineage>
        <taxon>Eukaryota</taxon>
        <taxon>Fungi</taxon>
        <taxon>Dikarya</taxon>
        <taxon>Ascomycota</taxon>
        <taxon>Saccharomycotina</taxon>
        <taxon>Lipomycetes</taxon>
        <taxon>Lipomycetales</taxon>
        <taxon>Lipomycetaceae</taxon>
        <taxon>Myxozyma</taxon>
    </lineage>
</organism>
<feature type="domain" description="CBM21" evidence="2">
    <location>
        <begin position="233"/>
        <end position="349"/>
    </location>
</feature>
<reference evidence="3 4" key="1">
    <citation type="submission" date="2024-03" db="EMBL/GenBank/DDBJ databases">
        <title>Genome-scale model development and genomic sequencing of the oleaginous clade Lipomyces.</title>
        <authorList>
            <consortium name="Lawrence Berkeley National Laboratory"/>
            <person name="Czajka J.J."/>
            <person name="Han Y."/>
            <person name="Kim J."/>
            <person name="Mondo S.J."/>
            <person name="Hofstad B.A."/>
            <person name="Robles A."/>
            <person name="Haridas S."/>
            <person name="Riley R."/>
            <person name="LaButti K."/>
            <person name="Pangilinan J."/>
            <person name="Andreopoulos W."/>
            <person name="Lipzen A."/>
            <person name="Yan J."/>
            <person name="Wang M."/>
            <person name="Ng V."/>
            <person name="Grigoriev I.V."/>
            <person name="Spatafora J.W."/>
            <person name="Magnuson J.K."/>
            <person name="Baker S.E."/>
            <person name="Pomraning K.R."/>
        </authorList>
    </citation>
    <scope>NUCLEOTIDE SEQUENCE [LARGE SCALE GENOMIC DNA]</scope>
    <source>
        <strain evidence="3 4">Phaff 52-87</strain>
    </source>
</reference>
<dbReference type="Pfam" id="PF03370">
    <property type="entry name" value="CBM_21"/>
    <property type="match status" value="1"/>
</dbReference>
<comment type="caution">
    <text evidence="3">The sequence shown here is derived from an EMBL/GenBank/DDBJ whole genome shotgun (WGS) entry which is preliminary data.</text>
</comment>
<feature type="compositionally biased region" description="Low complexity" evidence="1">
    <location>
        <begin position="416"/>
        <end position="436"/>
    </location>
</feature>
<feature type="compositionally biased region" description="Low complexity" evidence="1">
    <location>
        <begin position="535"/>
        <end position="545"/>
    </location>
</feature>
<evidence type="ECO:0000313" key="3">
    <source>
        <dbReference type="EMBL" id="KAK7203117.1"/>
    </source>
</evidence>
<feature type="compositionally biased region" description="Low complexity" evidence="1">
    <location>
        <begin position="480"/>
        <end position="501"/>
    </location>
</feature>
<protein>
    <submittedName>
        <fullName evidence="3">Phosphatase regulatory subunit-domain-containing protein</fullName>
    </submittedName>
</protein>
<evidence type="ECO:0000313" key="4">
    <source>
        <dbReference type="Proteomes" id="UP001498771"/>
    </source>
</evidence>
<sequence>MPYTPPAALSQTAASPVLHRPQSLQPAPQAQPEMLPPALHPQSPPSSVLYLHGFLSKRPPAPKLSESRAEFLTADGPEKPRQVELPSQQNGAGALFPSHSMVDLRESESASVSSAVISEAEVDSDDDRPPRMVRKKSGELVKPSLKSRRPSSVPSTPTFPKNVHFDTHLEHVRHFLQAERPTAVSNPGSPVDETELYFPPWRPEDDSPEPDRVPSPFSIYDWEILLPNFPSRYIPPLDSMVFTERVFLAPDQRSLIGHVAVRNVAFSKWVAVKFTVDYWKTVSEVAADFSDPIASALPHPPAGYDRFTFSIKLGDFSKLEQKTLFFCVRYSVNGAEYWDNNGGANFQVKFRRKHKQHQPARISFERRLSDSDIDIPLSFLSSPSPAFYKPPPRPAMQDYSFESSYTLPVVSLSSTSAGLTSSDGGSSAINSSSSGGPNTMSKIKSTSRSTTPPEIVPPAGRPFTSRYDFRASLNAVLSASSTSSSSSTTQNSSSNPSSSSSQETIVPTQRQARATFAFGGGRFRSVNASLGAGESNSNSYNNSNSETPPLEATGSPTKYISSSSSSSSYPYSSGILEPTATAVNNGGSRGLTFGPSSEDLKHVNEQLASLRVDRERNRRSQQSPAQSEQSEQSEQQQQKQQQYYDPSQIVKEKPAIDSTSYQVFLDNFCFFQGPQKPGKQSASTSPVATTHSSSVTSPDMSVAGIPTTSTSLYGRLPAPIDTAIEEGDMRSSSSSSAARFYVGRSHSPSPTESDSPFDSPVKMVENVEDVRTTTTTAHIKFTTTTAASNNAAGTATAASRI</sequence>
<feature type="region of interest" description="Disordered" evidence="1">
    <location>
        <begin position="182"/>
        <end position="210"/>
    </location>
</feature>
<feature type="compositionally biased region" description="Polar residues" evidence="1">
    <location>
        <begin position="746"/>
        <end position="756"/>
    </location>
</feature>
<evidence type="ECO:0000256" key="1">
    <source>
        <dbReference type="SAM" id="MobiDB-lite"/>
    </source>
</evidence>
<name>A0ABR1F003_9ASCO</name>
<feature type="region of interest" description="Disordered" evidence="1">
    <location>
        <begin position="1"/>
        <end position="161"/>
    </location>
</feature>
<dbReference type="Proteomes" id="UP001498771">
    <property type="component" value="Unassembled WGS sequence"/>
</dbReference>
<feature type="compositionally biased region" description="Low complexity" evidence="1">
    <location>
        <begin position="109"/>
        <end position="119"/>
    </location>
</feature>
<dbReference type="GeneID" id="90039027"/>
<dbReference type="PANTHER" id="PTHR12307:SF36">
    <property type="entry name" value="GLYCOGEN-BINDING SUBUNIT 76A"/>
    <property type="match status" value="1"/>
</dbReference>
<feature type="region of interest" description="Disordered" evidence="1">
    <location>
        <begin position="727"/>
        <end position="760"/>
    </location>
</feature>
<gene>
    <name evidence="3" type="ORF">BZA70DRAFT_283908</name>
</gene>
<dbReference type="PANTHER" id="PTHR12307">
    <property type="entry name" value="PROTEIN PHOSPHATASE 1 REGULATORY SUBUNIT"/>
    <property type="match status" value="1"/>
</dbReference>
<feature type="compositionally biased region" description="Polar residues" evidence="1">
    <location>
        <begin position="437"/>
        <end position="452"/>
    </location>
</feature>
<accession>A0ABR1F003</accession>
<dbReference type="Gene3D" id="2.60.40.2440">
    <property type="entry name" value="Carbohydrate binding type-21 domain"/>
    <property type="match status" value="1"/>
</dbReference>
<dbReference type="PROSITE" id="PS51159">
    <property type="entry name" value="CBM21"/>
    <property type="match status" value="1"/>
</dbReference>
<feature type="compositionally biased region" description="Low complexity" evidence="1">
    <location>
        <begin position="561"/>
        <end position="571"/>
    </location>
</feature>
<proteinExistence type="predicted"/>
<feature type="compositionally biased region" description="Low complexity" evidence="1">
    <location>
        <begin position="150"/>
        <end position="160"/>
    </location>
</feature>
<feature type="region of interest" description="Disordered" evidence="1">
    <location>
        <begin position="480"/>
        <end position="507"/>
    </location>
</feature>
<dbReference type="EMBL" id="JBBJBU010000013">
    <property type="protein sequence ID" value="KAK7203117.1"/>
    <property type="molecule type" value="Genomic_DNA"/>
</dbReference>
<feature type="region of interest" description="Disordered" evidence="1">
    <location>
        <begin position="609"/>
        <end position="645"/>
    </location>
</feature>
<feature type="compositionally biased region" description="Low complexity" evidence="1">
    <location>
        <begin position="620"/>
        <end position="642"/>
    </location>
</feature>
<dbReference type="InterPro" id="IPR050782">
    <property type="entry name" value="PP1_regulatory_subunit_3"/>
</dbReference>
<feature type="compositionally biased region" description="Pro residues" evidence="1">
    <location>
        <begin position="34"/>
        <end position="44"/>
    </location>
</feature>
<dbReference type="RefSeq" id="XP_064766150.1">
    <property type="nucleotide sequence ID" value="XM_064913515.1"/>
</dbReference>
<dbReference type="InterPro" id="IPR005036">
    <property type="entry name" value="CBM21_dom"/>
</dbReference>
<evidence type="ECO:0000259" key="2">
    <source>
        <dbReference type="PROSITE" id="PS51159"/>
    </source>
</evidence>
<feature type="compositionally biased region" description="Polar residues" evidence="1">
    <location>
        <begin position="678"/>
        <end position="699"/>
    </location>
</feature>
<keyword evidence="4" id="KW-1185">Reference proteome</keyword>
<feature type="region of interest" description="Disordered" evidence="1">
    <location>
        <begin position="529"/>
        <end position="571"/>
    </location>
</feature>